<evidence type="ECO:0000313" key="11">
    <source>
        <dbReference type="RefSeq" id="XP_021846772.2"/>
    </source>
</evidence>
<keyword evidence="4" id="KW-0611">Plant defense</keyword>
<dbReference type="KEGG" id="soe:110786525"/>
<dbReference type="InterPro" id="IPR055414">
    <property type="entry name" value="LRR_R13L4/SHOC2-like"/>
</dbReference>
<dbReference type="InterPro" id="IPR032675">
    <property type="entry name" value="LRR_dom_sf"/>
</dbReference>
<dbReference type="InterPro" id="IPR003591">
    <property type="entry name" value="Leu-rich_rpt_typical-subtyp"/>
</dbReference>
<dbReference type="InterPro" id="IPR041118">
    <property type="entry name" value="Rx_N"/>
</dbReference>
<evidence type="ECO:0000256" key="3">
    <source>
        <dbReference type="ARBA" id="ARBA00022741"/>
    </source>
</evidence>
<dbReference type="Pfam" id="PF23598">
    <property type="entry name" value="LRR_14"/>
    <property type="match status" value="1"/>
</dbReference>
<dbReference type="RefSeq" id="XP_021846772.2">
    <property type="nucleotide sequence ID" value="XM_021991080.2"/>
</dbReference>
<organism evidence="10 11">
    <name type="scientific">Spinacia oleracea</name>
    <name type="common">Spinach</name>
    <dbReference type="NCBI Taxonomy" id="3562"/>
    <lineage>
        <taxon>Eukaryota</taxon>
        <taxon>Viridiplantae</taxon>
        <taxon>Streptophyta</taxon>
        <taxon>Embryophyta</taxon>
        <taxon>Tracheophyta</taxon>
        <taxon>Spermatophyta</taxon>
        <taxon>Magnoliopsida</taxon>
        <taxon>eudicotyledons</taxon>
        <taxon>Gunneridae</taxon>
        <taxon>Pentapetalae</taxon>
        <taxon>Caryophyllales</taxon>
        <taxon>Chenopodiaceae</taxon>
        <taxon>Chenopodioideae</taxon>
        <taxon>Anserineae</taxon>
        <taxon>Spinacia</taxon>
    </lineage>
</organism>
<dbReference type="PANTHER" id="PTHR36766:SF35">
    <property type="entry name" value="DISEASE RESISTANCE PROTEIN RGA3"/>
    <property type="match status" value="1"/>
</dbReference>
<dbReference type="InterPro" id="IPR042197">
    <property type="entry name" value="Apaf_helical"/>
</dbReference>
<dbReference type="PRINTS" id="PR00364">
    <property type="entry name" value="DISEASERSIST"/>
</dbReference>
<dbReference type="Proteomes" id="UP000813463">
    <property type="component" value="Chromosome 4"/>
</dbReference>
<dbReference type="PANTHER" id="PTHR36766">
    <property type="entry name" value="PLANT BROAD-SPECTRUM MILDEW RESISTANCE PROTEIN RPW8"/>
    <property type="match status" value="1"/>
</dbReference>
<dbReference type="PROSITE" id="PS51450">
    <property type="entry name" value="LRR"/>
    <property type="match status" value="1"/>
</dbReference>
<keyword evidence="3" id="KW-0547">Nucleotide-binding</keyword>
<evidence type="ECO:0000259" key="9">
    <source>
        <dbReference type="Pfam" id="PF23598"/>
    </source>
</evidence>
<dbReference type="GO" id="GO:0043531">
    <property type="term" value="F:ADP binding"/>
    <property type="evidence" value="ECO:0007669"/>
    <property type="project" value="InterPro"/>
</dbReference>
<feature type="domain" description="NB-ARC" evidence="6">
    <location>
        <begin position="173"/>
        <end position="348"/>
    </location>
</feature>
<dbReference type="Pfam" id="PF23559">
    <property type="entry name" value="WHD_DRP"/>
    <property type="match status" value="1"/>
</dbReference>
<dbReference type="Pfam" id="PF00931">
    <property type="entry name" value="NB-ARC"/>
    <property type="match status" value="1"/>
</dbReference>
<dbReference type="GO" id="GO:0005524">
    <property type="term" value="F:ATP binding"/>
    <property type="evidence" value="ECO:0007669"/>
    <property type="project" value="UniProtKB-KW"/>
</dbReference>
<dbReference type="GeneID" id="110786525"/>
<dbReference type="InterPro" id="IPR001611">
    <property type="entry name" value="Leu-rich_rpt"/>
</dbReference>
<name>A0A9R0ICQ9_SPIOL</name>
<dbReference type="InterPro" id="IPR027417">
    <property type="entry name" value="P-loop_NTPase"/>
</dbReference>
<dbReference type="AlphaFoldDB" id="A0A9R0ICQ9"/>
<dbReference type="InterPro" id="IPR002182">
    <property type="entry name" value="NB-ARC"/>
</dbReference>
<gene>
    <name evidence="11" type="primary">LOC110786525</name>
</gene>
<feature type="domain" description="Disease resistance N-terminal" evidence="7">
    <location>
        <begin position="10"/>
        <end position="94"/>
    </location>
</feature>
<reference evidence="10" key="1">
    <citation type="journal article" date="2021" name="Nat. Commun.">
        <title>Genomic analyses provide insights into spinach domestication and the genetic basis of agronomic traits.</title>
        <authorList>
            <person name="Cai X."/>
            <person name="Sun X."/>
            <person name="Xu C."/>
            <person name="Sun H."/>
            <person name="Wang X."/>
            <person name="Ge C."/>
            <person name="Zhang Z."/>
            <person name="Wang Q."/>
            <person name="Fei Z."/>
            <person name="Jiao C."/>
            <person name="Wang Q."/>
        </authorList>
    </citation>
    <scope>NUCLEOTIDE SEQUENCE [LARGE SCALE GENOMIC DNA]</scope>
    <source>
        <strain evidence="10">cv. Varoflay</strain>
    </source>
</reference>
<proteinExistence type="predicted"/>
<dbReference type="Gene3D" id="3.80.10.10">
    <property type="entry name" value="Ribonuclease Inhibitor"/>
    <property type="match status" value="2"/>
</dbReference>
<dbReference type="Gene3D" id="3.40.50.300">
    <property type="entry name" value="P-loop containing nucleotide triphosphate hydrolases"/>
    <property type="match status" value="1"/>
</dbReference>
<evidence type="ECO:0000256" key="5">
    <source>
        <dbReference type="ARBA" id="ARBA00022840"/>
    </source>
</evidence>
<dbReference type="InterPro" id="IPR036388">
    <property type="entry name" value="WH-like_DNA-bd_sf"/>
</dbReference>
<dbReference type="Gene3D" id="1.10.10.10">
    <property type="entry name" value="Winged helix-like DNA-binding domain superfamily/Winged helix DNA-binding domain"/>
    <property type="match status" value="1"/>
</dbReference>
<keyword evidence="10" id="KW-1185">Reference proteome</keyword>
<dbReference type="InterPro" id="IPR058922">
    <property type="entry name" value="WHD_DRP"/>
</dbReference>
<feature type="domain" description="Disease resistance protein winged helix" evidence="8">
    <location>
        <begin position="433"/>
        <end position="505"/>
    </location>
</feature>
<evidence type="ECO:0000313" key="10">
    <source>
        <dbReference type="Proteomes" id="UP000813463"/>
    </source>
</evidence>
<dbReference type="Pfam" id="PF18052">
    <property type="entry name" value="Rx_N"/>
    <property type="match status" value="1"/>
</dbReference>
<evidence type="ECO:0000259" key="8">
    <source>
        <dbReference type="Pfam" id="PF23559"/>
    </source>
</evidence>
<reference evidence="11" key="2">
    <citation type="submission" date="2025-08" db="UniProtKB">
        <authorList>
            <consortium name="RefSeq"/>
        </authorList>
    </citation>
    <scope>IDENTIFICATION</scope>
    <source>
        <tissue evidence="11">Leaf</tissue>
    </source>
</reference>
<dbReference type="GO" id="GO:0006952">
    <property type="term" value="P:defense response"/>
    <property type="evidence" value="ECO:0007669"/>
    <property type="project" value="UniProtKB-KW"/>
</dbReference>
<accession>A0A9R0ICQ9</accession>
<feature type="domain" description="Disease resistance R13L4/SHOC-2-like LRR" evidence="9">
    <location>
        <begin position="572"/>
        <end position="827"/>
    </location>
</feature>
<dbReference type="Gene3D" id="1.20.5.4130">
    <property type="match status" value="1"/>
</dbReference>
<keyword evidence="2" id="KW-0677">Repeat</keyword>
<dbReference type="SUPFAM" id="SSF52540">
    <property type="entry name" value="P-loop containing nucleoside triphosphate hydrolases"/>
    <property type="match status" value="1"/>
</dbReference>
<dbReference type="Gene3D" id="1.10.8.430">
    <property type="entry name" value="Helical domain of apoptotic protease-activating factors"/>
    <property type="match status" value="1"/>
</dbReference>
<keyword evidence="5" id="KW-0067">ATP-binding</keyword>
<sequence>MADIGTLLTVAQTLFTALQSSYELMEMCSIWGYRSKLEDLKDTISTIGKMLLDAEAKQQLSSEAREWILKLKDAVYDADDLFDEFLTLVELNKQQYIHGGKLTKKVRRFFSSDNQLGVAYRMSQGVKNVRKKLYVIVSNHNKFGFTVDYEPVRRRREETCSYVYAPDVVGREDDRRAVLDMLLDSSFKEDFCFLSIVGAGGVGKTTLAQLVYNDEKVKSEFDLRLWACVSDQDGEQFEVKPILAKILESAVRQNHDNFGLDLLQNRLQEVLGGKKYLLVLDDVWNEDRYKWLELRKFLMIGGCRGSKILITTRSKQTARVVGNEYTYELKGLSDENSWHLFEMAAFDKGYEQVKSGELVDIRKKIVKRCVNVPLALKVVGSLLFGQDESKWRSFQEIGLAKISNGENQIMSILKISYHNLEFPLKSCFSYCALFPKGFVIEKERLISLWMAQGYIVPIDGGQSIEDAGEEYFSILLRRCFFQDVKMDQYGEVVSCKIHDLMHEVAEEVAGMEIWVGTCITSALERKNRHLFHVGSKCTQDSFTKMKIRSYLRSKWVCTFPLHVLIANWSSSIRTLDLHNLNIKCLPDSMGKLVHLRYLDLSNNKLKRLPNSFTRLHNLQSLNLAGCYGFEELPKDISKMVKLRHLDISHCKRLTYMSPGIDKLTCLQVLTAFVVANGSSTIMKQNVGQLKDLKAFKNLKGCIRISIPEDSTNINENDIEGGYLKNMEKLKGVCIHFELGRYHADGSVVKYHEALLEKIQPHPNLRGLNLFGYQGNIIPRWGRADDNWASVLPNLVKIEISSCRRLQHLPSLSKLAFLKSLQLYDLSDLEYMENTTSSNDNDACGSLSTVREYAFFPSLEVLNLDTLPNLKGWWRQVDENSSQWQPSFPRLSRLLIRWCHSLISWPSCPSVETLCMRGLNGSLQVMMGKDAIRFIPSHSRASGSDTKNSHLLKLREVEIDNMNYLKSLPTHECLTSIKICSDDKLKNLSEVEEVLKSCCSLRNLTISNCVRLRRLSGGLEHLTALESLSICRNPKLSFSEEEVDGMPWRSLHQSLHSLEFKELENLTSLPEGMQHLTTLRNLTIDSCWNLKALPEWLSCLSSLQLVQIKSCYHLKSVFDAYKIQHIPSISIVHD</sequence>
<evidence type="ECO:0000256" key="4">
    <source>
        <dbReference type="ARBA" id="ARBA00022821"/>
    </source>
</evidence>
<dbReference type="SUPFAM" id="SSF52058">
    <property type="entry name" value="L domain-like"/>
    <property type="match status" value="1"/>
</dbReference>
<protein>
    <submittedName>
        <fullName evidence="11">Disease resistance protein RGA1 isoform X1</fullName>
    </submittedName>
</protein>
<evidence type="ECO:0000259" key="7">
    <source>
        <dbReference type="Pfam" id="PF18052"/>
    </source>
</evidence>
<evidence type="ECO:0000256" key="1">
    <source>
        <dbReference type="ARBA" id="ARBA00022614"/>
    </source>
</evidence>
<dbReference type="SMART" id="SM00369">
    <property type="entry name" value="LRR_TYP"/>
    <property type="match status" value="2"/>
</dbReference>
<dbReference type="GO" id="GO:0051707">
    <property type="term" value="P:response to other organism"/>
    <property type="evidence" value="ECO:0007669"/>
    <property type="project" value="UniProtKB-ARBA"/>
</dbReference>
<evidence type="ECO:0000256" key="2">
    <source>
        <dbReference type="ARBA" id="ARBA00022737"/>
    </source>
</evidence>
<evidence type="ECO:0000259" key="6">
    <source>
        <dbReference type="Pfam" id="PF00931"/>
    </source>
</evidence>
<keyword evidence="1" id="KW-0433">Leucine-rich repeat</keyword>